<dbReference type="RefSeq" id="WP_419789836.1">
    <property type="nucleotide sequence ID" value="NZ_JAUFPJ010000002.1"/>
</dbReference>
<sequence length="408" mass="43383">MSQNAQNARIDPQMNDWLDRSGLSPLRLRGGRSLLPIVQGGMGVGVSAQSLAGAVAASGAMGTLSSVDLRRLHPDLMARCEGLHAGEAAKRVIEAANQQALAREIAGARERSKGRGVLALNVMRALSDYAASVKTALREGIDALVVGAGLPLDLPDLAQDHPDTLLIPILSDARGVQLIVRKWERKQRLPDAIVIEHPRLAGGHLGAAKVADLGDGRFDFERVIPECLEFFEKAGIAGLIPLIAAGGVRSHAQIRHLQGLGAAAVQLGTPFAVTQEGDAHPEFKRVLAEAQDSQLVEFTSVAGLPARALATPWLRNYLKAEPRLQAVAQVKARCTKAFDCLAQCGLRDGLKGWGQFCIDNQLGAALRGDLSKGLFFRGVGALPFGPEIRTVRELLQRLLEAEPALAAA</sequence>
<protein>
    <submittedName>
        <fullName evidence="4">Nitronate monooxygenase</fullName>
    </submittedName>
</protein>
<comment type="caution">
    <text evidence="4">The sequence shown here is derived from an EMBL/GenBank/DDBJ whole genome shotgun (WGS) entry which is preliminary data.</text>
</comment>
<dbReference type="AlphaFoldDB" id="A0A4R6NDQ9"/>
<dbReference type="InterPro" id="IPR013785">
    <property type="entry name" value="Aldolase_TIM"/>
</dbReference>
<dbReference type="Proteomes" id="UP000295357">
    <property type="component" value="Unassembled WGS sequence"/>
</dbReference>
<evidence type="ECO:0000313" key="4">
    <source>
        <dbReference type="EMBL" id="TDP11983.1"/>
    </source>
</evidence>
<dbReference type="CDD" id="cd04730">
    <property type="entry name" value="NPD_like"/>
    <property type="match status" value="1"/>
</dbReference>
<reference evidence="4 5" key="1">
    <citation type="submission" date="2019-03" db="EMBL/GenBank/DDBJ databases">
        <title>Genomic Encyclopedia of Type Strains, Phase IV (KMG-IV): sequencing the most valuable type-strain genomes for metagenomic binning, comparative biology and taxonomic classification.</title>
        <authorList>
            <person name="Goeker M."/>
        </authorList>
    </citation>
    <scope>NUCLEOTIDE SEQUENCE [LARGE SCALE GENOMIC DNA]</scope>
    <source>
        <strain evidence="4 5">DSM 25082</strain>
    </source>
</reference>
<dbReference type="PANTHER" id="PTHR32332:SF18">
    <property type="entry name" value="2-NITROPROPANE DIOXYGENASE"/>
    <property type="match status" value="1"/>
</dbReference>
<keyword evidence="5" id="KW-1185">Reference proteome</keyword>
<keyword evidence="2" id="KW-0288">FMN</keyword>
<keyword evidence="4" id="KW-0503">Monooxygenase</keyword>
<dbReference type="PANTHER" id="PTHR32332">
    <property type="entry name" value="2-NITROPROPANE DIOXYGENASE"/>
    <property type="match status" value="1"/>
</dbReference>
<organism evidence="4 5">
    <name type="scientific">Roseateles asaccharophilus</name>
    <dbReference type="NCBI Taxonomy" id="582607"/>
    <lineage>
        <taxon>Bacteria</taxon>
        <taxon>Pseudomonadati</taxon>
        <taxon>Pseudomonadota</taxon>
        <taxon>Betaproteobacteria</taxon>
        <taxon>Burkholderiales</taxon>
        <taxon>Sphaerotilaceae</taxon>
        <taxon>Roseateles</taxon>
    </lineage>
</organism>
<name>A0A4R6NDQ9_9BURK</name>
<keyword evidence="3" id="KW-0560">Oxidoreductase</keyword>
<dbReference type="SUPFAM" id="SSF51412">
    <property type="entry name" value="Inosine monophosphate dehydrogenase (IMPDH)"/>
    <property type="match status" value="1"/>
</dbReference>
<dbReference type="GO" id="GO:0018580">
    <property type="term" value="F:nitronate monooxygenase activity"/>
    <property type="evidence" value="ECO:0007669"/>
    <property type="project" value="InterPro"/>
</dbReference>
<proteinExistence type="predicted"/>
<evidence type="ECO:0000256" key="1">
    <source>
        <dbReference type="ARBA" id="ARBA00022630"/>
    </source>
</evidence>
<dbReference type="InterPro" id="IPR004136">
    <property type="entry name" value="NMO"/>
</dbReference>
<dbReference type="Gene3D" id="3.20.20.70">
    <property type="entry name" value="Aldolase class I"/>
    <property type="match status" value="1"/>
</dbReference>
<evidence type="ECO:0000256" key="2">
    <source>
        <dbReference type="ARBA" id="ARBA00022643"/>
    </source>
</evidence>
<dbReference type="EMBL" id="SNXE01000002">
    <property type="protein sequence ID" value="TDP11983.1"/>
    <property type="molecule type" value="Genomic_DNA"/>
</dbReference>
<keyword evidence="1" id="KW-0285">Flavoprotein</keyword>
<dbReference type="Pfam" id="PF03060">
    <property type="entry name" value="NMO"/>
    <property type="match status" value="1"/>
</dbReference>
<evidence type="ECO:0000313" key="5">
    <source>
        <dbReference type="Proteomes" id="UP000295357"/>
    </source>
</evidence>
<accession>A0A4R6NDQ9</accession>
<evidence type="ECO:0000256" key="3">
    <source>
        <dbReference type="ARBA" id="ARBA00023002"/>
    </source>
</evidence>
<gene>
    <name evidence="4" type="ORF">DFR39_102371</name>
</gene>